<name>A0A285J6I5_9RHOB</name>
<sequence length="190" mass="21558">MARSLNRIVMRKSSRKWIRELDPQGLDVAEISGKWGQQFGFASYQRFSFPRHDICKGPFTDAAGAVLQFDLVIADQVWEHLDRPFTATQNVLQMLRPGGWFFIATPFYVPFHGAPVDCSRWSARGLKNLLIEAGFPRGDIRARQWGNASAARRNIEAQQAGAWPPVYDPAKDDLENDPDVPIMSWALARR</sequence>
<dbReference type="SUPFAM" id="SSF53335">
    <property type="entry name" value="S-adenosyl-L-methionine-dependent methyltransferases"/>
    <property type="match status" value="1"/>
</dbReference>
<dbReference type="GO" id="GO:0008757">
    <property type="term" value="F:S-adenosylmethionine-dependent methyltransferase activity"/>
    <property type="evidence" value="ECO:0007669"/>
    <property type="project" value="InterPro"/>
</dbReference>
<feature type="domain" description="Methyltransferase type 11" evidence="1">
    <location>
        <begin position="47"/>
        <end position="103"/>
    </location>
</feature>
<evidence type="ECO:0000313" key="3">
    <source>
        <dbReference type="Proteomes" id="UP000231655"/>
    </source>
</evidence>
<organism evidence="2 3">
    <name type="scientific">Pseudooceanicola antarcticus</name>
    <dbReference type="NCBI Taxonomy" id="1247613"/>
    <lineage>
        <taxon>Bacteria</taxon>
        <taxon>Pseudomonadati</taxon>
        <taxon>Pseudomonadota</taxon>
        <taxon>Alphaproteobacteria</taxon>
        <taxon>Rhodobacterales</taxon>
        <taxon>Paracoccaceae</taxon>
        <taxon>Pseudooceanicola</taxon>
    </lineage>
</organism>
<evidence type="ECO:0000313" key="2">
    <source>
        <dbReference type="EMBL" id="SNY55822.1"/>
    </source>
</evidence>
<keyword evidence="2" id="KW-0808">Transferase</keyword>
<dbReference type="GO" id="GO:0032259">
    <property type="term" value="P:methylation"/>
    <property type="evidence" value="ECO:0007669"/>
    <property type="project" value="UniProtKB-KW"/>
</dbReference>
<protein>
    <submittedName>
        <fullName evidence="2">Methyltransferase domain-containing protein</fullName>
    </submittedName>
</protein>
<dbReference type="Gene3D" id="3.40.50.150">
    <property type="entry name" value="Vaccinia Virus protein VP39"/>
    <property type="match status" value="1"/>
</dbReference>
<dbReference type="InterPro" id="IPR029063">
    <property type="entry name" value="SAM-dependent_MTases_sf"/>
</dbReference>
<proteinExistence type="predicted"/>
<dbReference type="Pfam" id="PF08241">
    <property type="entry name" value="Methyltransf_11"/>
    <property type="match status" value="1"/>
</dbReference>
<evidence type="ECO:0000259" key="1">
    <source>
        <dbReference type="Pfam" id="PF08241"/>
    </source>
</evidence>
<accession>A0A285J6I5</accession>
<dbReference type="EMBL" id="OBEA01000006">
    <property type="protein sequence ID" value="SNY55822.1"/>
    <property type="molecule type" value="Genomic_DNA"/>
</dbReference>
<dbReference type="RefSeq" id="WP_332835703.1">
    <property type="nucleotide sequence ID" value="NZ_OBEA01000006.1"/>
</dbReference>
<dbReference type="InterPro" id="IPR013216">
    <property type="entry name" value="Methyltransf_11"/>
</dbReference>
<reference evidence="2 3" key="1">
    <citation type="submission" date="2017-09" db="EMBL/GenBank/DDBJ databases">
        <authorList>
            <person name="Ehlers B."/>
            <person name="Leendertz F.H."/>
        </authorList>
    </citation>
    <scope>NUCLEOTIDE SEQUENCE [LARGE SCALE GENOMIC DNA]</scope>
    <source>
        <strain evidence="2 3">CGMCC 1.12662</strain>
    </source>
</reference>
<gene>
    <name evidence="2" type="ORF">SAMN06297129_3119</name>
</gene>
<dbReference type="AlphaFoldDB" id="A0A285J6I5"/>
<dbReference type="Proteomes" id="UP000231655">
    <property type="component" value="Unassembled WGS sequence"/>
</dbReference>
<keyword evidence="2" id="KW-0489">Methyltransferase</keyword>